<reference evidence="14 15" key="1">
    <citation type="submission" date="2018-12" db="EMBL/GenBank/DDBJ databases">
        <title>Vibrio sp. isolated from China Sea.</title>
        <authorList>
            <person name="Li Y."/>
        </authorList>
    </citation>
    <scope>NUCLEOTIDE SEQUENCE [LARGE SCALE GENOMIC DNA]</scope>
    <source>
        <strain evidence="14 15">BEI207</strain>
    </source>
</reference>
<evidence type="ECO:0000256" key="9">
    <source>
        <dbReference type="ARBA" id="ARBA00049183"/>
    </source>
</evidence>
<protein>
    <recommendedName>
        <fullName evidence="5 12">3-deoxy-D-manno-octulosonic acid transferase</fullName>
        <shortName evidence="12">Kdo transferase</shortName>
        <ecNumber evidence="4 12">2.4.99.12</ecNumber>
    </recommendedName>
    <alternativeName>
        <fullName evidence="8 12">Lipid IV(A) 3-deoxy-D-manno-octulosonic acid transferase</fullName>
    </alternativeName>
</protein>
<evidence type="ECO:0000256" key="5">
    <source>
        <dbReference type="ARBA" id="ARBA00019077"/>
    </source>
</evidence>
<keyword evidence="12" id="KW-1003">Cell membrane</keyword>
<evidence type="ECO:0000256" key="8">
    <source>
        <dbReference type="ARBA" id="ARBA00031445"/>
    </source>
</evidence>
<comment type="caution">
    <text evidence="14">The sequence shown here is derived from an EMBL/GenBank/DDBJ whole genome shotgun (WGS) entry which is preliminary data.</text>
</comment>
<keyword evidence="12" id="KW-0448">Lipopolysaccharide biosynthesis</keyword>
<gene>
    <name evidence="14" type="ORF">EJ063_15105</name>
</gene>
<evidence type="ECO:0000256" key="3">
    <source>
        <dbReference type="ARBA" id="ARBA00006380"/>
    </source>
</evidence>
<dbReference type="RefSeq" id="WP_126575186.1">
    <property type="nucleotide sequence ID" value="NZ_RXZH01000007.1"/>
</dbReference>
<evidence type="ECO:0000313" key="14">
    <source>
        <dbReference type="EMBL" id="RTZ14642.1"/>
    </source>
</evidence>
<dbReference type="InterPro" id="IPR007507">
    <property type="entry name" value="Glycos_transf_N"/>
</dbReference>
<keyword evidence="6 12" id="KW-0808">Transferase</keyword>
<evidence type="ECO:0000256" key="12">
    <source>
        <dbReference type="RuleBase" id="RU365103"/>
    </source>
</evidence>
<evidence type="ECO:0000256" key="4">
    <source>
        <dbReference type="ARBA" id="ARBA00012621"/>
    </source>
</evidence>
<dbReference type="Gene3D" id="3.40.50.2000">
    <property type="entry name" value="Glycogen Phosphorylase B"/>
    <property type="match status" value="1"/>
</dbReference>
<keyword evidence="15" id="KW-1185">Reference proteome</keyword>
<dbReference type="EMBL" id="RXZH01000007">
    <property type="protein sequence ID" value="RTZ14642.1"/>
    <property type="molecule type" value="Genomic_DNA"/>
</dbReference>
<comment type="similarity">
    <text evidence="3">Belongs to the glycosyltransferase group 1 family. Glycosyltransferase 30 subfamily.</text>
</comment>
<dbReference type="NCBIfam" id="NF004388">
    <property type="entry name" value="PRK05749.1-4"/>
    <property type="match status" value="1"/>
</dbReference>
<dbReference type="Proteomes" id="UP000268973">
    <property type="component" value="Unassembled WGS sequence"/>
</dbReference>
<dbReference type="UniPathway" id="UPA00958"/>
<dbReference type="FunFam" id="3.40.50.2000:FF:000032">
    <property type="entry name" value="3-deoxy-D-manno-octulosonic acid transferase"/>
    <property type="match status" value="1"/>
</dbReference>
<organism evidence="14 15">
    <name type="scientific">Vibrio aquaticus</name>
    <dbReference type="NCBI Taxonomy" id="2496559"/>
    <lineage>
        <taxon>Bacteria</taxon>
        <taxon>Pseudomonadati</taxon>
        <taxon>Pseudomonadota</taxon>
        <taxon>Gammaproteobacteria</taxon>
        <taxon>Vibrionales</taxon>
        <taxon>Vibrionaceae</taxon>
        <taxon>Vibrio</taxon>
    </lineage>
</organism>
<keyword evidence="7" id="KW-0735">Signal-anchor</keyword>
<comment type="pathway">
    <text evidence="2 12">Bacterial outer membrane biogenesis; LPS core biosynthesis.</text>
</comment>
<dbReference type="FunFam" id="3.40.50.11720:FF:000001">
    <property type="entry name" value="3-deoxy-D-manno-octulosonic acid transferase"/>
    <property type="match status" value="1"/>
</dbReference>
<feature type="site" description="Transition state stabilizer" evidence="11">
    <location>
        <position position="209"/>
    </location>
</feature>
<dbReference type="OrthoDB" id="9789797at2"/>
<sequence>MIIRALYTVLLALVAPFLLYSLFRKKEGKPHVGCRWKEHFGYSPKLSSNGQPIWIHAVSVGETIAATPLIKQIKQNHPELTILLTTTTPTGAKQAEALGDLVEHRYMPIDFSFAVNSFIKRFTPSQLLIIETELWPNTLHQVHKTGIPATLVNARLSDKSFKGYRRISPLFKQCIPALTQVLCQYDSDVNNFAKLGIQKEKLEITGSIKFDIKVSKESQKDATTLRSNIGEQRPVWIAASTHQGEDEIVLSAHKLLLQDIPNALLILVPRHPERFSHVEQLSASMFKTVARTDVENIKPSVQVYIGNTMGEMMTLIGASDVCFMGGSLLGKKVGGHNLLEPAALKKPMLTGPSNYNFKEISSSLINAKACVVVENDRDISCSLRELLMDSHKRQTIGKNAGEIVESSKGALSRTITYVGLN</sequence>
<evidence type="ECO:0000256" key="11">
    <source>
        <dbReference type="PIRSR" id="PIRSR639901-2"/>
    </source>
</evidence>
<feature type="active site" description="Proton acceptor" evidence="10">
    <location>
        <position position="62"/>
    </location>
</feature>
<dbReference type="GO" id="GO:0009244">
    <property type="term" value="P:lipopolysaccharide core region biosynthetic process"/>
    <property type="evidence" value="ECO:0007669"/>
    <property type="project" value="UniProtKB-UniRule"/>
</dbReference>
<keyword evidence="12" id="KW-0472">Membrane</keyword>
<dbReference type="Pfam" id="PF04413">
    <property type="entry name" value="Glycos_transf_N"/>
    <property type="match status" value="1"/>
</dbReference>
<dbReference type="PANTHER" id="PTHR42755:SF1">
    <property type="entry name" value="3-DEOXY-D-MANNO-OCTULOSONIC ACID TRANSFERASE, MITOCHONDRIAL-RELATED"/>
    <property type="match status" value="1"/>
</dbReference>
<dbReference type="GO" id="GO:0009245">
    <property type="term" value="P:lipid A biosynthetic process"/>
    <property type="evidence" value="ECO:0007669"/>
    <property type="project" value="TreeGrafter"/>
</dbReference>
<comment type="subcellular location">
    <subcellularLocation>
        <location evidence="1">Cell inner membrane</location>
        <topology evidence="1">Single-pass membrane protein</topology>
        <orientation evidence="1">Cytoplasmic side</orientation>
    </subcellularLocation>
    <subcellularLocation>
        <location evidence="12">Cell membrane</location>
    </subcellularLocation>
</comment>
<dbReference type="SUPFAM" id="SSF53756">
    <property type="entry name" value="UDP-Glycosyltransferase/glycogen phosphorylase"/>
    <property type="match status" value="1"/>
</dbReference>
<evidence type="ECO:0000256" key="7">
    <source>
        <dbReference type="ARBA" id="ARBA00022968"/>
    </source>
</evidence>
<dbReference type="EC" id="2.4.99.12" evidence="4 12"/>
<evidence type="ECO:0000313" key="15">
    <source>
        <dbReference type="Proteomes" id="UP000268973"/>
    </source>
</evidence>
<feature type="domain" description="3-deoxy-D-manno-octulosonic-acid transferase N-terminal" evidence="13">
    <location>
        <begin position="35"/>
        <end position="212"/>
    </location>
</feature>
<dbReference type="GO" id="GO:0043842">
    <property type="term" value="F:Kdo transferase activity"/>
    <property type="evidence" value="ECO:0007669"/>
    <property type="project" value="UniProtKB-EC"/>
</dbReference>
<dbReference type="PANTHER" id="PTHR42755">
    <property type="entry name" value="3-DEOXY-MANNO-OCTULOSONATE CYTIDYLYLTRANSFERASE"/>
    <property type="match status" value="1"/>
</dbReference>
<dbReference type="Gene3D" id="3.40.50.11720">
    <property type="entry name" value="3-Deoxy-D-manno-octulosonic-acid transferase, N-terminal domain"/>
    <property type="match status" value="1"/>
</dbReference>
<evidence type="ECO:0000259" key="13">
    <source>
        <dbReference type="Pfam" id="PF04413"/>
    </source>
</evidence>
<dbReference type="InterPro" id="IPR038107">
    <property type="entry name" value="Glycos_transf_N_sf"/>
</dbReference>
<accession>A0A432CTM7</accession>
<comment type="function">
    <text evidence="12">Involved in lipopolysaccharide (LPS) biosynthesis. Catalyzes the transfer of 3-deoxy-D-manno-octulosonate (Kdo) residue(s) from CMP-Kdo to lipid IV(A), the tetraacyldisaccharide-1,4'-bisphosphate precursor of lipid A.</text>
</comment>
<dbReference type="AlphaFoldDB" id="A0A432CTM7"/>
<name>A0A432CTM7_9VIBR</name>
<evidence type="ECO:0000256" key="6">
    <source>
        <dbReference type="ARBA" id="ARBA00022679"/>
    </source>
</evidence>
<dbReference type="InterPro" id="IPR039901">
    <property type="entry name" value="Kdotransferase"/>
</dbReference>
<proteinExistence type="inferred from homology"/>
<evidence type="ECO:0000256" key="10">
    <source>
        <dbReference type="PIRSR" id="PIRSR639901-1"/>
    </source>
</evidence>
<feature type="site" description="Transition state stabilizer" evidence="11">
    <location>
        <position position="131"/>
    </location>
</feature>
<keyword evidence="7" id="KW-0812">Transmembrane</keyword>
<evidence type="ECO:0000256" key="2">
    <source>
        <dbReference type="ARBA" id="ARBA00004713"/>
    </source>
</evidence>
<evidence type="ECO:0000256" key="1">
    <source>
        <dbReference type="ARBA" id="ARBA00004388"/>
    </source>
</evidence>
<comment type="catalytic activity">
    <reaction evidence="9 12">
        <text>lipid IVA (E. coli) + CMP-3-deoxy-beta-D-manno-octulosonate = alpha-Kdo-(2-&gt;6)-lipid IVA (E. coli) + CMP + H(+)</text>
        <dbReference type="Rhea" id="RHEA:28066"/>
        <dbReference type="ChEBI" id="CHEBI:15378"/>
        <dbReference type="ChEBI" id="CHEBI:58603"/>
        <dbReference type="ChEBI" id="CHEBI:60364"/>
        <dbReference type="ChEBI" id="CHEBI:60377"/>
        <dbReference type="ChEBI" id="CHEBI:85987"/>
        <dbReference type="EC" id="2.4.99.12"/>
    </reaction>
</comment>
<dbReference type="GO" id="GO:0005886">
    <property type="term" value="C:plasma membrane"/>
    <property type="evidence" value="ECO:0007669"/>
    <property type="project" value="UniProtKB-SubCell"/>
</dbReference>